<evidence type="ECO:0000256" key="5">
    <source>
        <dbReference type="SAM" id="Phobius"/>
    </source>
</evidence>
<feature type="transmembrane region" description="Helical" evidence="5">
    <location>
        <begin position="371"/>
        <end position="391"/>
    </location>
</feature>
<feature type="transmembrane region" description="Helical" evidence="5">
    <location>
        <begin position="159"/>
        <end position="177"/>
    </location>
</feature>
<dbReference type="PROSITE" id="PS50262">
    <property type="entry name" value="G_PROTEIN_RECEP_F1_2"/>
    <property type="match status" value="1"/>
</dbReference>
<dbReference type="InterPro" id="IPR000276">
    <property type="entry name" value="GPCR_Rhodpsn"/>
</dbReference>
<sequence>MLVAGDELSRTQQGNNNAYCQDNEISWLNWKKADHHLLEFTRRLISLRRHHPVFRRCTWFDGQPVRPGSVEDIAWFKFDGEHMKAEDWQQDYAKSFGVFMNGRGICSRTTFGRQRVDNSFYIIFNAYYGYINYKLPGEEYAKNWMLILDTIRQRINNHVVLVLLILTFIQVTGELPLTLNFLHTGSAVVSSREFCQFWIIFNYMLFTCSLWTMAVASIQRYWLVFHRTFFDRHLFLLHYIPLCLCILYPVVLYSYLVTRYSCVNNYDYSLWTCGGACYLYEPVLGTLDWVVNGCINVLLSTFATLLIVIRVLIQKSRVTTQRSIWNRSRRLIVQLVALSTLYILVWLPCVICFVITLFTSSRLLSSIYSDYLSYYQYLSSLLCPFVCLAGLHKVRHALRCKNQLQPQNG</sequence>
<feature type="domain" description="G-protein coupled receptors family 1 profile" evidence="6">
    <location>
        <begin position="142"/>
        <end position="387"/>
    </location>
</feature>
<evidence type="ECO:0000313" key="8">
    <source>
        <dbReference type="Proteomes" id="UP000663828"/>
    </source>
</evidence>
<name>A0A816BSH5_ADIRI</name>
<dbReference type="GO" id="GO:0016020">
    <property type="term" value="C:membrane"/>
    <property type="evidence" value="ECO:0007669"/>
    <property type="project" value="UniProtKB-SubCell"/>
</dbReference>
<dbReference type="CDD" id="cd00637">
    <property type="entry name" value="7tm_classA_rhodopsin-like"/>
    <property type="match status" value="1"/>
</dbReference>
<accession>A0A816BSH5</accession>
<dbReference type="SUPFAM" id="SSF51445">
    <property type="entry name" value="(Trans)glycosidases"/>
    <property type="match status" value="1"/>
</dbReference>
<dbReference type="PANTHER" id="PTHR43002">
    <property type="entry name" value="GLYCOGEN DEBRANCHING ENZYME"/>
    <property type="match status" value="1"/>
</dbReference>
<dbReference type="InterPro" id="IPR017452">
    <property type="entry name" value="GPCR_Rhodpsn_7TM"/>
</dbReference>
<dbReference type="Gene3D" id="3.20.20.80">
    <property type="entry name" value="Glycosidases"/>
    <property type="match status" value="1"/>
</dbReference>
<dbReference type="Proteomes" id="UP000663828">
    <property type="component" value="Unassembled WGS sequence"/>
</dbReference>
<feature type="transmembrane region" description="Helical" evidence="5">
    <location>
        <begin position="234"/>
        <end position="256"/>
    </location>
</feature>
<dbReference type="Gene3D" id="2.60.40.1180">
    <property type="entry name" value="Golgi alpha-mannosidase II"/>
    <property type="match status" value="1"/>
</dbReference>
<dbReference type="AlphaFoldDB" id="A0A816BSH5"/>
<feature type="transmembrane region" description="Helical" evidence="5">
    <location>
        <begin position="197"/>
        <end position="222"/>
    </location>
</feature>
<dbReference type="SUPFAM" id="SSF51011">
    <property type="entry name" value="Glycosyl hydrolase domain"/>
    <property type="match status" value="1"/>
</dbReference>
<gene>
    <name evidence="7" type="ORF">XAT740_LOCUS49285</name>
</gene>
<dbReference type="GO" id="GO:0004930">
    <property type="term" value="F:G protein-coupled receptor activity"/>
    <property type="evidence" value="ECO:0007669"/>
    <property type="project" value="InterPro"/>
</dbReference>
<organism evidence="7 8">
    <name type="scientific">Adineta ricciae</name>
    <name type="common">Rotifer</name>
    <dbReference type="NCBI Taxonomy" id="249248"/>
    <lineage>
        <taxon>Eukaryota</taxon>
        <taxon>Metazoa</taxon>
        <taxon>Spiralia</taxon>
        <taxon>Gnathifera</taxon>
        <taxon>Rotifera</taxon>
        <taxon>Eurotatoria</taxon>
        <taxon>Bdelloidea</taxon>
        <taxon>Adinetida</taxon>
        <taxon>Adinetidae</taxon>
        <taxon>Adineta</taxon>
    </lineage>
</organism>
<keyword evidence="4 5" id="KW-0472">Membrane</keyword>
<feature type="transmembrane region" description="Helical" evidence="5">
    <location>
        <begin position="333"/>
        <end position="359"/>
    </location>
</feature>
<evidence type="ECO:0000256" key="2">
    <source>
        <dbReference type="ARBA" id="ARBA00022692"/>
    </source>
</evidence>
<evidence type="ECO:0000256" key="4">
    <source>
        <dbReference type="ARBA" id="ARBA00023136"/>
    </source>
</evidence>
<dbReference type="SUPFAM" id="SSF81321">
    <property type="entry name" value="Family A G protein-coupled receptor-like"/>
    <property type="match status" value="1"/>
</dbReference>
<evidence type="ECO:0000256" key="1">
    <source>
        <dbReference type="ARBA" id="ARBA00004370"/>
    </source>
</evidence>
<keyword evidence="3 5" id="KW-1133">Transmembrane helix</keyword>
<reference evidence="7" key="1">
    <citation type="submission" date="2021-02" db="EMBL/GenBank/DDBJ databases">
        <authorList>
            <person name="Nowell W R."/>
        </authorList>
    </citation>
    <scope>NUCLEOTIDE SEQUENCE</scope>
</reference>
<protein>
    <recommendedName>
        <fullName evidence="6">G-protein coupled receptors family 1 profile domain-containing protein</fullName>
    </recommendedName>
</protein>
<comment type="subcellular location">
    <subcellularLocation>
        <location evidence="1">Membrane</location>
    </subcellularLocation>
</comment>
<dbReference type="InterPro" id="IPR017853">
    <property type="entry name" value="GH"/>
</dbReference>
<dbReference type="InterPro" id="IPR013780">
    <property type="entry name" value="Glyco_hydro_b"/>
</dbReference>
<evidence type="ECO:0000256" key="3">
    <source>
        <dbReference type="ARBA" id="ARBA00022989"/>
    </source>
</evidence>
<feature type="transmembrane region" description="Helical" evidence="5">
    <location>
        <begin position="289"/>
        <end position="313"/>
    </location>
</feature>
<proteinExistence type="predicted"/>
<dbReference type="EMBL" id="CAJNOR010007261">
    <property type="protein sequence ID" value="CAF1613897.1"/>
    <property type="molecule type" value="Genomic_DNA"/>
</dbReference>
<keyword evidence="8" id="KW-1185">Reference proteome</keyword>
<evidence type="ECO:0000313" key="7">
    <source>
        <dbReference type="EMBL" id="CAF1613897.1"/>
    </source>
</evidence>
<keyword evidence="2 5" id="KW-0812">Transmembrane</keyword>
<comment type="caution">
    <text evidence="7">The sequence shown here is derived from an EMBL/GenBank/DDBJ whole genome shotgun (WGS) entry which is preliminary data.</text>
</comment>
<dbReference type="Pfam" id="PF00001">
    <property type="entry name" value="7tm_1"/>
    <property type="match status" value="1"/>
</dbReference>
<evidence type="ECO:0000259" key="6">
    <source>
        <dbReference type="PROSITE" id="PS50262"/>
    </source>
</evidence>